<dbReference type="EMBL" id="CAJVPY010020626">
    <property type="protein sequence ID" value="CAG8776367.1"/>
    <property type="molecule type" value="Genomic_DNA"/>
</dbReference>
<evidence type="ECO:0000313" key="2">
    <source>
        <dbReference type="EMBL" id="CAG8776367.1"/>
    </source>
</evidence>
<feature type="compositionally biased region" description="Low complexity" evidence="1">
    <location>
        <begin position="78"/>
        <end position="93"/>
    </location>
</feature>
<name>A0A9N9JFA5_9GLOM</name>
<evidence type="ECO:0000256" key="1">
    <source>
        <dbReference type="SAM" id="MobiDB-lite"/>
    </source>
</evidence>
<sequence>MDETAISFNMTNTTTIEEKGTKTISIASTGHECSMFTVILSCLANAEANINNEEGDGENGKDSEERNGKDNKKDSENNETANYDNENNNTNEDLFVYIDYYGENEDAN</sequence>
<reference evidence="2" key="1">
    <citation type="submission" date="2021-06" db="EMBL/GenBank/DDBJ databases">
        <authorList>
            <person name="Kallberg Y."/>
            <person name="Tangrot J."/>
            <person name="Rosling A."/>
        </authorList>
    </citation>
    <scope>NUCLEOTIDE SEQUENCE</scope>
    <source>
        <strain evidence="2">MA453B</strain>
    </source>
</reference>
<gene>
    <name evidence="2" type="ORF">DERYTH_LOCUS19196</name>
</gene>
<feature type="non-terminal residue" evidence="2">
    <location>
        <position position="1"/>
    </location>
</feature>
<dbReference type="AlphaFoldDB" id="A0A9N9JFA5"/>
<feature type="region of interest" description="Disordered" evidence="1">
    <location>
        <begin position="51"/>
        <end position="108"/>
    </location>
</feature>
<evidence type="ECO:0000313" key="3">
    <source>
        <dbReference type="Proteomes" id="UP000789405"/>
    </source>
</evidence>
<organism evidence="2 3">
    <name type="scientific">Dentiscutata erythropus</name>
    <dbReference type="NCBI Taxonomy" id="1348616"/>
    <lineage>
        <taxon>Eukaryota</taxon>
        <taxon>Fungi</taxon>
        <taxon>Fungi incertae sedis</taxon>
        <taxon>Mucoromycota</taxon>
        <taxon>Glomeromycotina</taxon>
        <taxon>Glomeromycetes</taxon>
        <taxon>Diversisporales</taxon>
        <taxon>Gigasporaceae</taxon>
        <taxon>Dentiscutata</taxon>
    </lineage>
</organism>
<feature type="compositionally biased region" description="Basic and acidic residues" evidence="1">
    <location>
        <begin position="58"/>
        <end position="76"/>
    </location>
</feature>
<protein>
    <submittedName>
        <fullName evidence="2">11260_t:CDS:1</fullName>
    </submittedName>
</protein>
<dbReference type="Proteomes" id="UP000789405">
    <property type="component" value="Unassembled WGS sequence"/>
</dbReference>
<keyword evidence="3" id="KW-1185">Reference proteome</keyword>
<accession>A0A9N9JFA5</accession>
<comment type="caution">
    <text evidence="2">The sequence shown here is derived from an EMBL/GenBank/DDBJ whole genome shotgun (WGS) entry which is preliminary data.</text>
</comment>
<proteinExistence type="predicted"/>